<sequence>MKNNSKIKILDKVVLRNVDAAGTVSGGTFGAWSGGAMGAATFCGI</sequence>
<evidence type="ECO:0000313" key="2">
    <source>
        <dbReference type="Proteomes" id="UP000321736"/>
    </source>
</evidence>
<dbReference type="AlphaFoldDB" id="A0A239TR31"/>
<dbReference type="Proteomes" id="UP000321736">
    <property type="component" value="Unassembled WGS sequence"/>
</dbReference>
<organism evidence="1 2">
    <name type="scientific">Staphylococcus piscifermentans</name>
    <dbReference type="NCBI Taxonomy" id="70258"/>
    <lineage>
        <taxon>Bacteria</taxon>
        <taxon>Bacillati</taxon>
        <taxon>Bacillota</taxon>
        <taxon>Bacilli</taxon>
        <taxon>Bacillales</taxon>
        <taxon>Staphylococcaceae</taxon>
        <taxon>Staphylococcus</taxon>
    </lineage>
</organism>
<evidence type="ECO:0000313" key="1">
    <source>
        <dbReference type="EMBL" id="GEP84618.1"/>
    </source>
</evidence>
<gene>
    <name evidence="1" type="ORF">SPI02_12030</name>
</gene>
<name>A0A239TR31_9STAP</name>
<dbReference type="EMBL" id="BKAR01000012">
    <property type="protein sequence ID" value="GEP84618.1"/>
    <property type="molecule type" value="Genomic_DNA"/>
</dbReference>
<keyword evidence="2" id="KW-1185">Reference proteome</keyword>
<protein>
    <submittedName>
        <fullName evidence="1">Uncharacterized protein</fullName>
    </submittedName>
</protein>
<proteinExistence type="predicted"/>
<dbReference type="RefSeq" id="WP_157738588.1">
    <property type="nucleotide sequence ID" value="NZ_BKAR01000012.1"/>
</dbReference>
<accession>A0A239TR31</accession>
<reference evidence="1 2" key="1">
    <citation type="submission" date="2019-07" db="EMBL/GenBank/DDBJ databases">
        <title>Whole genome shotgun sequence of Staphylococcus piscifermentans NBRC 109625.</title>
        <authorList>
            <person name="Hosoyama A."/>
            <person name="Uohara A."/>
            <person name="Ohji S."/>
            <person name="Ichikawa N."/>
        </authorList>
    </citation>
    <scope>NUCLEOTIDE SEQUENCE [LARGE SCALE GENOMIC DNA]</scope>
    <source>
        <strain evidence="1 2">NBRC 109625</strain>
    </source>
</reference>
<comment type="caution">
    <text evidence="1">The sequence shown here is derived from an EMBL/GenBank/DDBJ whole genome shotgun (WGS) entry which is preliminary data.</text>
</comment>